<reference evidence="2 3" key="1">
    <citation type="submission" date="2017-09" db="EMBL/GenBank/DDBJ databases">
        <title>Bacterial strain isolated from the female urinary microbiota.</title>
        <authorList>
            <person name="Thomas-White K."/>
            <person name="Kumar N."/>
            <person name="Forster S."/>
            <person name="Putonti C."/>
            <person name="Lawley T."/>
            <person name="Wolfe A.J."/>
        </authorList>
    </citation>
    <scope>NUCLEOTIDE SEQUENCE [LARGE SCALE GENOMIC DNA]</scope>
    <source>
        <strain evidence="2 3">UMB0834</strain>
    </source>
</reference>
<comment type="caution">
    <text evidence="2">The sequence shown here is derived from an EMBL/GenBank/DDBJ whole genome shotgun (WGS) entry which is preliminary data.</text>
</comment>
<feature type="coiled-coil region" evidence="1">
    <location>
        <begin position="35"/>
        <end position="83"/>
    </location>
</feature>
<dbReference type="RefSeq" id="WP_102696041.1">
    <property type="nucleotide sequence ID" value="NZ_JALCYA010000002.1"/>
</dbReference>
<protein>
    <recommendedName>
        <fullName evidence="4">Siphovirus Gp157 family protein</fullName>
    </recommendedName>
</protein>
<dbReference type="Proteomes" id="UP000235748">
    <property type="component" value="Unassembled WGS sequence"/>
</dbReference>
<evidence type="ECO:0000313" key="2">
    <source>
        <dbReference type="EMBL" id="PMC20516.1"/>
    </source>
</evidence>
<keyword evidence="1" id="KW-0175">Coiled coil</keyword>
<gene>
    <name evidence="2" type="ORF">CJ235_02255</name>
</gene>
<organism evidence="2 3">
    <name type="scientific">Staphylococcus pettenkoferi</name>
    <dbReference type="NCBI Taxonomy" id="170573"/>
    <lineage>
        <taxon>Bacteria</taxon>
        <taxon>Bacillati</taxon>
        <taxon>Bacillota</taxon>
        <taxon>Bacilli</taxon>
        <taxon>Bacillales</taxon>
        <taxon>Staphylococcaceae</taxon>
        <taxon>Staphylococcus</taxon>
    </lineage>
</organism>
<sequence length="161" mass="18741">MTSLFNLTEDYKQIYDLIAEQGDEDVLSDTLDSINDALENKADGYVAVIRKLEGDNHTIDEEIKRLKQRKNTNANGIQRLKERLQDSMERTGKTKFRTSLNSFTVANNKPSLDITDESMIPQQYYEEQQPKLNKQELLQYVKDNGEFRGVHLKQTRSLRVR</sequence>
<dbReference type="InterPro" id="IPR008840">
    <property type="entry name" value="Sipho_Gp157"/>
</dbReference>
<evidence type="ECO:0000256" key="1">
    <source>
        <dbReference type="SAM" id="Coils"/>
    </source>
</evidence>
<dbReference type="Pfam" id="PF05565">
    <property type="entry name" value="Sipho_Gp157"/>
    <property type="match status" value="1"/>
</dbReference>
<evidence type="ECO:0000313" key="3">
    <source>
        <dbReference type="Proteomes" id="UP000235748"/>
    </source>
</evidence>
<evidence type="ECO:0008006" key="4">
    <source>
        <dbReference type="Google" id="ProtNLM"/>
    </source>
</evidence>
<dbReference type="EMBL" id="PNGG01000001">
    <property type="protein sequence ID" value="PMC20516.1"/>
    <property type="molecule type" value="Genomic_DNA"/>
</dbReference>
<name>A0A2N6QLE7_9STAP</name>
<proteinExistence type="predicted"/>
<dbReference type="AlphaFoldDB" id="A0A2N6QLE7"/>
<accession>A0A2N6QLE7</accession>